<sequence>IVEGEDVPNVSYECHGDTINTQLDESSDDGFLDYQSWDEGYVSSIDSEEPEGEVDKTHRRGRKRKFNVSDNLEFGVEFNVPGDGNTDWDFCVRMLFGNVDLFIYALKDCIIKIGINCLDYYQHMLG</sequence>
<keyword evidence="2" id="KW-1185">Reference proteome</keyword>
<feature type="non-terminal residue" evidence="1">
    <location>
        <position position="1"/>
    </location>
</feature>
<protein>
    <submittedName>
        <fullName evidence="1">Uncharacterized protein</fullName>
    </submittedName>
</protein>
<organism evidence="1 2">
    <name type="scientific">Ilex paraguariensis</name>
    <name type="common">yerba mate</name>
    <dbReference type="NCBI Taxonomy" id="185542"/>
    <lineage>
        <taxon>Eukaryota</taxon>
        <taxon>Viridiplantae</taxon>
        <taxon>Streptophyta</taxon>
        <taxon>Embryophyta</taxon>
        <taxon>Tracheophyta</taxon>
        <taxon>Spermatophyta</taxon>
        <taxon>Magnoliopsida</taxon>
        <taxon>eudicotyledons</taxon>
        <taxon>Gunneridae</taxon>
        <taxon>Pentapetalae</taxon>
        <taxon>asterids</taxon>
        <taxon>campanulids</taxon>
        <taxon>Aquifoliales</taxon>
        <taxon>Aquifoliaceae</taxon>
        <taxon>Ilex</taxon>
    </lineage>
</organism>
<name>A0ABC8TZF7_9AQUA</name>
<comment type="caution">
    <text evidence="1">The sequence shown here is derived from an EMBL/GenBank/DDBJ whole genome shotgun (WGS) entry which is preliminary data.</text>
</comment>
<feature type="non-terminal residue" evidence="1">
    <location>
        <position position="126"/>
    </location>
</feature>
<reference evidence="1 2" key="1">
    <citation type="submission" date="2024-02" db="EMBL/GenBank/DDBJ databases">
        <authorList>
            <person name="Vignale AGUSTIN F."/>
            <person name="Sosa J E."/>
            <person name="Modenutti C."/>
        </authorList>
    </citation>
    <scope>NUCLEOTIDE SEQUENCE [LARGE SCALE GENOMIC DNA]</scope>
</reference>
<dbReference type="EMBL" id="CAUOFW020006447">
    <property type="protein sequence ID" value="CAK9174802.1"/>
    <property type="molecule type" value="Genomic_DNA"/>
</dbReference>
<dbReference type="Proteomes" id="UP001642360">
    <property type="component" value="Unassembled WGS sequence"/>
</dbReference>
<evidence type="ECO:0000313" key="2">
    <source>
        <dbReference type="Proteomes" id="UP001642360"/>
    </source>
</evidence>
<evidence type="ECO:0000313" key="1">
    <source>
        <dbReference type="EMBL" id="CAK9174802.1"/>
    </source>
</evidence>
<dbReference type="AlphaFoldDB" id="A0ABC8TZF7"/>
<gene>
    <name evidence="1" type="ORF">ILEXP_LOCUS44568</name>
</gene>
<accession>A0ABC8TZF7</accession>
<proteinExistence type="predicted"/>